<feature type="region of interest" description="Disordered" evidence="1">
    <location>
        <begin position="190"/>
        <end position="256"/>
    </location>
</feature>
<evidence type="ECO:0000313" key="2">
    <source>
        <dbReference type="EMBL" id="CEL93566.1"/>
    </source>
</evidence>
<name>A0A0G4ECA7_VITBC</name>
<dbReference type="InterPro" id="IPR011009">
    <property type="entry name" value="Kinase-like_dom_sf"/>
</dbReference>
<feature type="region of interest" description="Disordered" evidence="1">
    <location>
        <begin position="84"/>
        <end position="112"/>
    </location>
</feature>
<evidence type="ECO:0000256" key="1">
    <source>
        <dbReference type="SAM" id="MobiDB-lite"/>
    </source>
</evidence>
<keyword evidence="3" id="KW-1185">Reference proteome</keyword>
<dbReference type="EMBL" id="CDMY01000179">
    <property type="protein sequence ID" value="CEL93566.1"/>
    <property type="molecule type" value="Genomic_DNA"/>
</dbReference>
<feature type="compositionally biased region" description="Basic and acidic residues" evidence="1">
    <location>
        <begin position="1"/>
        <end position="18"/>
    </location>
</feature>
<dbReference type="InParanoid" id="A0A0G4ECA7"/>
<dbReference type="SUPFAM" id="SSF56112">
    <property type="entry name" value="Protein kinase-like (PK-like)"/>
    <property type="match status" value="1"/>
</dbReference>
<evidence type="ECO:0000313" key="3">
    <source>
        <dbReference type="Proteomes" id="UP000041254"/>
    </source>
</evidence>
<proteinExistence type="predicted"/>
<feature type="region of interest" description="Disordered" evidence="1">
    <location>
        <begin position="393"/>
        <end position="425"/>
    </location>
</feature>
<organism evidence="2 3">
    <name type="scientific">Vitrella brassicaformis (strain CCMP3155)</name>
    <dbReference type="NCBI Taxonomy" id="1169540"/>
    <lineage>
        <taxon>Eukaryota</taxon>
        <taxon>Sar</taxon>
        <taxon>Alveolata</taxon>
        <taxon>Colpodellida</taxon>
        <taxon>Vitrellaceae</taxon>
        <taxon>Vitrella</taxon>
    </lineage>
</organism>
<evidence type="ECO:0008006" key="4">
    <source>
        <dbReference type="Google" id="ProtNLM"/>
    </source>
</evidence>
<feature type="compositionally biased region" description="Low complexity" evidence="1">
    <location>
        <begin position="190"/>
        <end position="210"/>
    </location>
</feature>
<sequence>MVKQDLKEDAKKADAGDEREIDENDVCAASALATPVYAPLPSLHAYAPSLRRKATTGQQFLQHQPQQHPFMPPSHPYMPMDHHAHKATATEQQQPSNQRTRRIQQPQPSACRPDIAGLYRAKAAATEKGWLDSINDALKSLYATLTCPLPCWQTHGSAPSAPQFPAARQGAFAPRPAIYSHLPACVPPAAGGSPAGTTATGPDSPPADTAQPPPPLLISGSTAPPARRRRGPPGRCGAASYEEEDGSHRGAPPPPTTMLQYLKWEGELATGEKDCKGDCQLHKCRSGGGPIPPGTMCVAKSLAFWMLPDDTDKVDPVAKVARELADEESGLRHVNSSCDAVRQHRLGDVRAGQPPQHRPRVAQVPKAGAGGRYVAALNIASYILYSHRYARKATATEQQQPPNQRTRRIQQPHGQPPSAPHPNIAGLYRTKAEKKGWLERLSCAVKDLYASLTVHQHRGRPSTAERDDRAREAESGDEGEERRQQQAEVGPGELWTGSVNLADILHVRYGRLKNPSIKSRATARKLQLIKQTLELLNLSKGVYRQLMVSCLSSLEGIHGAEWVHGDINGQNAMVVWDPVTRRLYSPWIDFEVARPTTEAEQPLTTTPPTLCHVEPMAVPPPHCDPTALRRVAKVMEAVIDQSKPSTVATAAPHSPLYGAFSRMADTYAICSLAAAILMGPHMDHPSGPSHNHAIFSPATFTGPFMDPPSGPSDTHPFCGQELPFFPGAHGSRSTSSRSLYGRHFEWVKEEDALIKEAIEMRSALSVLPFRSSYMSGFALANNRDFT</sequence>
<dbReference type="VEuPathDB" id="CryptoDB:Vbra_11274"/>
<protein>
    <recommendedName>
        <fullName evidence="4">Protein kinase domain-containing protein</fullName>
    </recommendedName>
</protein>
<feature type="region of interest" description="Disordered" evidence="1">
    <location>
        <begin position="454"/>
        <end position="492"/>
    </location>
</feature>
<feature type="region of interest" description="Disordered" evidence="1">
    <location>
        <begin position="1"/>
        <end position="21"/>
    </location>
</feature>
<feature type="compositionally biased region" description="Basic and acidic residues" evidence="1">
    <location>
        <begin position="463"/>
        <end position="485"/>
    </location>
</feature>
<reference evidence="2 3" key="1">
    <citation type="submission" date="2014-11" db="EMBL/GenBank/DDBJ databases">
        <authorList>
            <person name="Zhu J."/>
            <person name="Qi W."/>
            <person name="Song R."/>
        </authorList>
    </citation>
    <scope>NUCLEOTIDE SEQUENCE [LARGE SCALE GENOMIC DNA]</scope>
</reference>
<feature type="compositionally biased region" description="Polar residues" evidence="1">
    <location>
        <begin position="395"/>
        <end position="404"/>
    </location>
</feature>
<feature type="compositionally biased region" description="Polar residues" evidence="1">
    <location>
        <begin position="89"/>
        <end position="108"/>
    </location>
</feature>
<gene>
    <name evidence="2" type="ORF">Vbra_11274</name>
</gene>
<dbReference type="Proteomes" id="UP000041254">
    <property type="component" value="Unassembled WGS sequence"/>
</dbReference>
<accession>A0A0G4ECA7</accession>
<dbReference type="AlphaFoldDB" id="A0A0G4ECA7"/>